<evidence type="ECO:0000256" key="14">
    <source>
        <dbReference type="ARBA" id="ARBA00067300"/>
    </source>
</evidence>
<evidence type="ECO:0000256" key="1">
    <source>
        <dbReference type="ARBA" id="ARBA00001954"/>
    </source>
</evidence>
<dbReference type="GO" id="GO:0031123">
    <property type="term" value="P:RNA 3'-end processing"/>
    <property type="evidence" value="ECO:0007669"/>
    <property type="project" value="UniProtKB-ARBA"/>
</dbReference>
<evidence type="ECO:0000259" key="16">
    <source>
        <dbReference type="SMART" id="SM00849"/>
    </source>
</evidence>
<keyword evidence="7" id="KW-0007">Acetylation</keyword>
<comment type="subcellular location">
    <subcellularLocation>
        <location evidence="2">Mitochondrion</location>
    </subcellularLocation>
</comment>
<dbReference type="CDD" id="cd07724">
    <property type="entry name" value="POD-like_MBL-fold"/>
    <property type="match status" value="1"/>
</dbReference>
<dbReference type="PANTHER" id="PTHR43084:SF1">
    <property type="entry name" value="PERSULFIDE DIOXYGENASE ETHE1, MITOCHONDRIAL"/>
    <property type="match status" value="1"/>
</dbReference>
<dbReference type="PANTHER" id="PTHR43084">
    <property type="entry name" value="PERSULFIDE DIOXYGENASE ETHE1"/>
    <property type="match status" value="1"/>
</dbReference>
<keyword evidence="4" id="KW-0479">Metal-binding</keyword>
<keyword evidence="6 18" id="KW-0223">Dioxygenase</keyword>
<gene>
    <name evidence="18" type="primary">LOC114242414</name>
</gene>
<comment type="similarity">
    <text evidence="3">Belongs to the metallo-beta-lactamase superfamily. Glyoxalase II family.</text>
</comment>
<reference evidence="18" key="1">
    <citation type="submission" date="2025-08" db="UniProtKB">
        <authorList>
            <consortium name="RefSeq"/>
        </authorList>
    </citation>
    <scope>IDENTIFICATION</scope>
    <source>
        <tissue evidence="18">Silk gland</tissue>
    </source>
</reference>
<dbReference type="InterPro" id="IPR001279">
    <property type="entry name" value="Metallo-B-lactamas"/>
</dbReference>
<keyword evidence="8" id="KW-0560">Oxidoreductase</keyword>
<evidence type="ECO:0000256" key="10">
    <source>
        <dbReference type="ARBA" id="ARBA00023128"/>
    </source>
</evidence>
<evidence type="ECO:0000256" key="8">
    <source>
        <dbReference type="ARBA" id="ARBA00023002"/>
    </source>
</evidence>
<dbReference type="GO" id="GO:0046872">
    <property type="term" value="F:metal ion binding"/>
    <property type="evidence" value="ECO:0007669"/>
    <property type="project" value="UniProtKB-KW"/>
</dbReference>
<sequence>MSMVGPNTRMLQSLVFGGRRAADRYKLSNLLFHVRTMSAVHKDTTFFFRQLFDTVSSTYTYLLGDKKTGEAVLIDPVLEHAERDAKLIEELGFKLIYAMNTHMHADHITGTGKLKSIVPGTKSVIGKDSGAQADIHLLDGDLVRFGSHELLAAATPGHTNGCLTYICHEQSLAFTGDTLLIRGCGRTDFQEGNSETLYKSVHNRIFTLPDEYVLYPAHDYRGQTATSVAEEKKYNPRLTKSLAEFVEIMDNLNLPYPKMINKAVPANRVCGLF</sequence>
<evidence type="ECO:0000256" key="4">
    <source>
        <dbReference type="ARBA" id="ARBA00022723"/>
    </source>
</evidence>
<evidence type="ECO:0000256" key="7">
    <source>
        <dbReference type="ARBA" id="ARBA00022990"/>
    </source>
</evidence>
<dbReference type="RefSeq" id="XP_028029389.1">
    <property type="nucleotide sequence ID" value="XM_028173588.1"/>
</dbReference>
<evidence type="ECO:0000256" key="6">
    <source>
        <dbReference type="ARBA" id="ARBA00022964"/>
    </source>
</evidence>
<protein>
    <recommendedName>
        <fullName evidence="14">Persulfide dioxygenase ETHE1, mitochondrial</fullName>
        <ecNumber evidence="13">1.13.11.18</ecNumber>
    </recommendedName>
    <alternativeName>
        <fullName evidence="15">Sulfur dioxygenase ETHE1</fullName>
    </alternativeName>
</protein>
<dbReference type="SUPFAM" id="SSF56281">
    <property type="entry name" value="Metallo-hydrolase/oxidoreductase"/>
    <property type="match status" value="1"/>
</dbReference>
<dbReference type="GO" id="GO:0006749">
    <property type="term" value="P:glutathione metabolic process"/>
    <property type="evidence" value="ECO:0007669"/>
    <property type="project" value="InterPro"/>
</dbReference>
<dbReference type="Pfam" id="PF00753">
    <property type="entry name" value="Lactamase_B"/>
    <property type="match status" value="1"/>
</dbReference>
<dbReference type="InterPro" id="IPR036866">
    <property type="entry name" value="RibonucZ/Hydroxyglut_hydro"/>
</dbReference>
<dbReference type="SMART" id="SM00849">
    <property type="entry name" value="Lactamase_B"/>
    <property type="match status" value="1"/>
</dbReference>
<organism evidence="17 18">
    <name type="scientific">Bombyx mandarina</name>
    <name type="common">Wild silk moth</name>
    <name type="synonym">Wild silkworm</name>
    <dbReference type="NCBI Taxonomy" id="7092"/>
    <lineage>
        <taxon>Eukaryota</taxon>
        <taxon>Metazoa</taxon>
        <taxon>Ecdysozoa</taxon>
        <taxon>Arthropoda</taxon>
        <taxon>Hexapoda</taxon>
        <taxon>Insecta</taxon>
        <taxon>Pterygota</taxon>
        <taxon>Neoptera</taxon>
        <taxon>Endopterygota</taxon>
        <taxon>Lepidoptera</taxon>
        <taxon>Glossata</taxon>
        <taxon>Ditrysia</taxon>
        <taxon>Bombycoidea</taxon>
        <taxon>Bombycidae</taxon>
        <taxon>Bombycinae</taxon>
        <taxon>Bombyx</taxon>
    </lineage>
</organism>
<dbReference type="InterPro" id="IPR044528">
    <property type="entry name" value="POD-like_MBL-fold"/>
</dbReference>
<comment type="subunit">
    <text evidence="12">Homodimer. Monomer. Interacts with TST. May interact with RELA.</text>
</comment>
<evidence type="ECO:0000256" key="3">
    <source>
        <dbReference type="ARBA" id="ARBA00006759"/>
    </source>
</evidence>
<dbReference type="Proteomes" id="UP000504629">
    <property type="component" value="Unplaced"/>
</dbReference>
<comment type="catalytic activity">
    <reaction evidence="11">
        <text>S-sulfanylglutathione + O2 + H2O = sulfite + glutathione + 2 H(+)</text>
        <dbReference type="Rhea" id="RHEA:12981"/>
        <dbReference type="ChEBI" id="CHEBI:15377"/>
        <dbReference type="ChEBI" id="CHEBI:15378"/>
        <dbReference type="ChEBI" id="CHEBI:15379"/>
        <dbReference type="ChEBI" id="CHEBI:17359"/>
        <dbReference type="ChEBI" id="CHEBI:57925"/>
        <dbReference type="ChEBI" id="CHEBI:58905"/>
        <dbReference type="EC" id="1.13.11.18"/>
    </reaction>
</comment>
<evidence type="ECO:0000256" key="12">
    <source>
        <dbReference type="ARBA" id="ARBA00065219"/>
    </source>
</evidence>
<dbReference type="AlphaFoldDB" id="A0A6J2JLY8"/>
<feature type="domain" description="Metallo-beta-lactamase" evidence="16">
    <location>
        <begin position="57"/>
        <end position="218"/>
    </location>
</feature>
<comment type="cofactor">
    <cofactor evidence="1">
        <name>Fe(2+)</name>
        <dbReference type="ChEBI" id="CHEBI:29033"/>
    </cofactor>
</comment>
<accession>A0A6J2JLY8</accession>
<dbReference type="EC" id="1.13.11.18" evidence="13"/>
<dbReference type="GO" id="GO:0005739">
    <property type="term" value="C:mitochondrion"/>
    <property type="evidence" value="ECO:0007669"/>
    <property type="project" value="UniProtKB-SubCell"/>
</dbReference>
<evidence type="ECO:0000256" key="15">
    <source>
        <dbReference type="ARBA" id="ARBA00077964"/>
    </source>
</evidence>
<evidence type="ECO:0000256" key="5">
    <source>
        <dbReference type="ARBA" id="ARBA00022946"/>
    </source>
</evidence>
<keyword evidence="10" id="KW-0496">Mitochondrion</keyword>
<evidence type="ECO:0000256" key="2">
    <source>
        <dbReference type="ARBA" id="ARBA00004173"/>
    </source>
</evidence>
<dbReference type="GO" id="GO:0070813">
    <property type="term" value="P:hydrogen sulfide metabolic process"/>
    <property type="evidence" value="ECO:0007669"/>
    <property type="project" value="TreeGrafter"/>
</dbReference>
<dbReference type="Gene3D" id="3.60.15.10">
    <property type="entry name" value="Ribonuclease Z/Hydroxyacylglutathione hydrolase-like"/>
    <property type="match status" value="1"/>
</dbReference>
<name>A0A6J2JLY8_BOMMA</name>
<dbReference type="FunFam" id="3.60.15.10:FF:000013">
    <property type="entry name" value="Persulfide dioxygenase ETHE1, mitochondrial"/>
    <property type="match status" value="1"/>
</dbReference>
<keyword evidence="9" id="KW-0408">Iron</keyword>
<evidence type="ECO:0000313" key="17">
    <source>
        <dbReference type="Proteomes" id="UP000504629"/>
    </source>
</evidence>
<evidence type="ECO:0000256" key="9">
    <source>
        <dbReference type="ARBA" id="ARBA00023004"/>
    </source>
</evidence>
<keyword evidence="17" id="KW-1185">Reference proteome</keyword>
<dbReference type="InterPro" id="IPR051682">
    <property type="entry name" value="Mito_Persulfide_Diox"/>
</dbReference>
<dbReference type="GeneID" id="114242414"/>
<dbReference type="GO" id="GO:0050313">
    <property type="term" value="F:sulfur dioxygenase activity"/>
    <property type="evidence" value="ECO:0007669"/>
    <property type="project" value="UniProtKB-EC"/>
</dbReference>
<keyword evidence="5" id="KW-0809">Transit peptide</keyword>
<evidence type="ECO:0000256" key="11">
    <source>
        <dbReference type="ARBA" id="ARBA00050990"/>
    </source>
</evidence>
<dbReference type="KEGG" id="bman:114242414"/>
<dbReference type="OrthoDB" id="449487at2759"/>
<evidence type="ECO:0000256" key="13">
    <source>
        <dbReference type="ARBA" id="ARBA00066686"/>
    </source>
</evidence>
<evidence type="ECO:0000313" key="18">
    <source>
        <dbReference type="RefSeq" id="XP_028029389.1"/>
    </source>
</evidence>
<proteinExistence type="inferred from homology"/>